<reference evidence="2 3" key="1">
    <citation type="journal article" date="2014" name="Int. J. Syst. Evol. Microbiol.">
        <title>Solimonas terrae sp. nov., isolated from soil.</title>
        <authorList>
            <person name="Kim S.J."/>
            <person name="Moon J.Y."/>
            <person name="Weon H.Y."/>
            <person name="Ahn J.H."/>
            <person name="Chen W.M."/>
            <person name="Kwon S.W."/>
        </authorList>
    </citation>
    <scope>NUCLEOTIDE SEQUENCE [LARGE SCALE GENOMIC DNA]</scope>
    <source>
        <strain evidence="2 3">KIS83-12</strain>
    </source>
</reference>
<organism evidence="2 3">
    <name type="scientific">Solimonas terrae</name>
    <dbReference type="NCBI Taxonomy" id="1396819"/>
    <lineage>
        <taxon>Bacteria</taxon>
        <taxon>Pseudomonadati</taxon>
        <taxon>Pseudomonadota</taxon>
        <taxon>Gammaproteobacteria</taxon>
        <taxon>Nevskiales</taxon>
        <taxon>Nevskiaceae</taxon>
        <taxon>Solimonas</taxon>
    </lineage>
</organism>
<accession>A0A6M2BQH2</accession>
<dbReference type="Pfam" id="PF22691">
    <property type="entry name" value="Thiolase_C_1"/>
    <property type="match status" value="1"/>
</dbReference>
<dbReference type="PANTHER" id="PTHR42870">
    <property type="entry name" value="ACETYL-COA C-ACETYLTRANSFERASE"/>
    <property type="match status" value="1"/>
</dbReference>
<feature type="domain" description="Thiolase C-terminal" evidence="1">
    <location>
        <begin position="252"/>
        <end position="373"/>
    </location>
</feature>
<dbReference type="Gene3D" id="3.40.47.10">
    <property type="match status" value="1"/>
</dbReference>
<dbReference type="RefSeq" id="WP_166253498.1">
    <property type="nucleotide sequence ID" value="NZ_JAAMOW010000003.1"/>
</dbReference>
<dbReference type="GO" id="GO:0003988">
    <property type="term" value="F:acetyl-CoA C-acyltransferase activity"/>
    <property type="evidence" value="ECO:0007669"/>
    <property type="project" value="UniProtKB-ARBA"/>
</dbReference>
<evidence type="ECO:0000313" key="3">
    <source>
        <dbReference type="Proteomes" id="UP000472676"/>
    </source>
</evidence>
<dbReference type="InterPro" id="IPR016039">
    <property type="entry name" value="Thiolase-like"/>
</dbReference>
<evidence type="ECO:0000259" key="1">
    <source>
        <dbReference type="Pfam" id="PF22691"/>
    </source>
</evidence>
<gene>
    <name evidence="2" type="ORF">G7Y85_06105</name>
</gene>
<dbReference type="PANTHER" id="PTHR42870:SF1">
    <property type="entry name" value="NON-SPECIFIC LIPID-TRANSFER PROTEIN-LIKE 2"/>
    <property type="match status" value="1"/>
</dbReference>
<dbReference type="AlphaFoldDB" id="A0A6M2BQH2"/>
<keyword evidence="3" id="KW-1185">Reference proteome</keyword>
<dbReference type="Proteomes" id="UP000472676">
    <property type="component" value="Unassembled WGS sequence"/>
</dbReference>
<comment type="caution">
    <text evidence="2">The sequence shown here is derived from an EMBL/GenBank/DDBJ whole genome shotgun (WGS) entry which is preliminary data.</text>
</comment>
<dbReference type="CDD" id="cd00829">
    <property type="entry name" value="SCP-x_thiolase"/>
    <property type="match status" value="1"/>
</dbReference>
<protein>
    <submittedName>
        <fullName evidence="2">Transporter</fullName>
    </submittedName>
</protein>
<evidence type="ECO:0000313" key="2">
    <source>
        <dbReference type="EMBL" id="NGY04329.1"/>
    </source>
</evidence>
<proteinExistence type="predicted"/>
<dbReference type="InterPro" id="IPR055140">
    <property type="entry name" value="Thiolase_C_2"/>
</dbReference>
<dbReference type="EMBL" id="JAAMOW010000003">
    <property type="protein sequence ID" value="NGY04329.1"/>
    <property type="molecule type" value="Genomic_DNA"/>
</dbReference>
<sequence>MSAGFKASVSVAGVGLRQYRRARAPLPERGVLVRAIVDACEDAGFDPADVDGFVAYGDDKNEPVRLMSDLGTKELCWSSQVWGGGGGGIAAAFGNAAAAIASGQAGAVIVFRTLVQDDSGRLSGAVMRHHLNDHILGAGLVSPAQLCALRAQRMFEHHRVPPSVAEQLVRASYYHGARNPNAVSYGKELDLDAYRSARWIAEPFRLFDCSRENDGAGALLMVSTERARDLRKKPVQLLGVAQGAGKGWGDLLENDDDYASAGFASVARRLWAQTGLTPADIDCAQLYENFSAQGIASLIDHGFCTYENVAEFVRFDNLIAPDGTLPINTAGGNFAEGFIHGIGMAVEAVRQLRGESANPVPNAKTCLLAGGPGAPTVSSAIFSNEVVS</sequence>
<name>A0A6M2BQH2_9GAMM</name>
<dbReference type="SUPFAM" id="SSF53901">
    <property type="entry name" value="Thiolase-like"/>
    <property type="match status" value="2"/>
</dbReference>